<comment type="caution">
    <text evidence="1">The sequence shown here is derived from an EMBL/GenBank/DDBJ whole genome shotgun (WGS) entry which is preliminary data.</text>
</comment>
<proteinExistence type="predicted"/>
<sequence length="393" mass="43139">MSDVAQAIMTAHSEGRSPALSELGGENSVYLANDIRENGLFGVAVSALISAWSNLSDYVAAQDFISDGLRRNRDRLALGEVVSRLASSTIDLRPFVLALDARVKDANGHPISRVDAAAGMLRFALCNSRWKSSAVAALYSIDLEDDVLAVEMLCRLVSVAFEQFKDDTLLELLDELVQKNASSSQAAYELGMIEIGRALSQKTLPEICDGFTAAEAWLARSLAANAERRDSRVYLLLIGLIIPIARDERRLPPEMLEELKETALVRGMWDRQVSGQEWLLPSPQADLEWIPVVDEITKVAARLSEASWFKAETVLDSVLSLYSATRSIRPGGGELSNFLRPWIEARFVRERGLLAHLDQWLEHAGAEQLNASSATTLRSNIHRMATGGPPPGK</sequence>
<dbReference type="Proteomes" id="UP000782519">
    <property type="component" value="Unassembled WGS sequence"/>
</dbReference>
<reference evidence="1" key="1">
    <citation type="submission" date="2020-07" db="EMBL/GenBank/DDBJ databases">
        <title>Huge and variable diversity of episymbiotic CPR bacteria and DPANN archaea in groundwater ecosystems.</title>
        <authorList>
            <person name="He C.Y."/>
            <person name="Keren R."/>
            <person name="Whittaker M."/>
            <person name="Farag I.F."/>
            <person name="Doudna J."/>
            <person name="Cate J.H.D."/>
            <person name="Banfield J.F."/>
        </authorList>
    </citation>
    <scope>NUCLEOTIDE SEQUENCE</scope>
    <source>
        <strain evidence="1">NC_groundwater_1818_Pr3_B-0.1um_66_35</strain>
    </source>
</reference>
<dbReference type="EMBL" id="JACRJB010000053">
    <property type="protein sequence ID" value="MBI5131484.1"/>
    <property type="molecule type" value="Genomic_DNA"/>
</dbReference>
<protein>
    <submittedName>
        <fullName evidence="1">Uncharacterized protein</fullName>
    </submittedName>
</protein>
<gene>
    <name evidence="1" type="ORF">HZA66_18765</name>
</gene>
<organism evidence="1 2">
    <name type="scientific">Rhodopseudomonas palustris</name>
    <dbReference type="NCBI Taxonomy" id="1076"/>
    <lineage>
        <taxon>Bacteria</taxon>
        <taxon>Pseudomonadati</taxon>
        <taxon>Pseudomonadota</taxon>
        <taxon>Alphaproteobacteria</taxon>
        <taxon>Hyphomicrobiales</taxon>
        <taxon>Nitrobacteraceae</taxon>
        <taxon>Rhodopseudomonas</taxon>
    </lineage>
</organism>
<evidence type="ECO:0000313" key="2">
    <source>
        <dbReference type="Proteomes" id="UP000782519"/>
    </source>
</evidence>
<accession>A0A933S0C3</accession>
<evidence type="ECO:0000313" key="1">
    <source>
        <dbReference type="EMBL" id="MBI5131484.1"/>
    </source>
</evidence>
<name>A0A933S0C3_RHOPL</name>
<dbReference type="AlphaFoldDB" id="A0A933S0C3"/>